<reference evidence="1 2" key="2">
    <citation type="submission" date="2021-10" db="EMBL/GenBank/DDBJ databases">
        <authorList>
            <person name="Piombo E."/>
        </authorList>
    </citation>
    <scope>NUCLEOTIDE SEQUENCE [LARGE SCALE GENOMIC DNA]</scope>
</reference>
<keyword evidence="2" id="KW-1185">Reference proteome</keyword>
<protein>
    <submittedName>
        <fullName evidence="1">Uncharacterized protein</fullName>
    </submittedName>
</protein>
<sequence length="183" mass="19776">MPLATEDASDLLQKFSAEELSSPEKIVDGQTFEKQGRGPIGALIRTAMGIPPYVRVVNEHDEDILVVVSKYRPNQMLSSAGITVSATGMGVTFDSTSFLSPACKKPLAGRAEGREKSTGSFPLWTREEGFGVISIFKGPQQELCIENDQIPLGATAFFSGQPNLRIIDFRGVEIPSGSQTQLQ</sequence>
<proteinExistence type="predicted"/>
<dbReference type="Proteomes" id="UP000775872">
    <property type="component" value="Unassembled WGS sequence"/>
</dbReference>
<evidence type="ECO:0000313" key="1">
    <source>
        <dbReference type="EMBL" id="CAH0050994.1"/>
    </source>
</evidence>
<accession>A0A9P0EJN8</accession>
<dbReference type="OrthoDB" id="3223806at2759"/>
<organism evidence="1 2">
    <name type="scientific">Clonostachys solani</name>
    <dbReference type="NCBI Taxonomy" id="160281"/>
    <lineage>
        <taxon>Eukaryota</taxon>
        <taxon>Fungi</taxon>
        <taxon>Dikarya</taxon>
        <taxon>Ascomycota</taxon>
        <taxon>Pezizomycotina</taxon>
        <taxon>Sordariomycetes</taxon>
        <taxon>Hypocreomycetidae</taxon>
        <taxon>Hypocreales</taxon>
        <taxon>Bionectriaceae</taxon>
        <taxon>Clonostachys</taxon>
    </lineage>
</organism>
<reference evidence="2" key="1">
    <citation type="submission" date="2019-06" db="EMBL/GenBank/DDBJ databases">
        <authorList>
            <person name="Broberg M."/>
        </authorList>
    </citation>
    <scope>NUCLEOTIDE SEQUENCE [LARGE SCALE GENOMIC DNA]</scope>
</reference>
<dbReference type="EMBL" id="CABFOC020000038">
    <property type="protein sequence ID" value="CAH0050994.1"/>
    <property type="molecule type" value="Genomic_DNA"/>
</dbReference>
<dbReference type="AlphaFoldDB" id="A0A9P0EJN8"/>
<name>A0A9P0EJN8_9HYPO</name>
<comment type="caution">
    <text evidence="1">The sequence shown here is derived from an EMBL/GenBank/DDBJ whole genome shotgun (WGS) entry which is preliminary data.</text>
</comment>
<evidence type="ECO:0000313" key="2">
    <source>
        <dbReference type="Proteomes" id="UP000775872"/>
    </source>
</evidence>
<gene>
    <name evidence="1" type="ORF">CSOL1703_00014244</name>
</gene>